<dbReference type="SMART" id="SM00408">
    <property type="entry name" value="IGc2"/>
    <property type="match status" value="2"/>
</dbReference>
<dbReference type="EMBL" id="JACEEZ010001999">
    <property type="protein sequence ID" value="KAG0728610.1"/>
    <property type="molecule type" value="Genomic_DNA"/>
</dbReference>
<dbReference type="Gene3D" id="2.60.40.10">
    <property type="entry name" value="Immunoglobulins"/>
    <property type="match status" value="3"/>
</dbReference>
<accession>A0A8J5D4J5</accession>
<proteinExistence type="predicted"/>
<dbReference type="PANTHER" id="PTHR10075">
    <property type="entry name" value="BASIGIN RELATED"/>
    <property type="match status" value="1"/>
</dbReference>
<evidence type="ECO:0000259" key="2">
    <source>
        <dbReference type="PROSITE" id="PS50835"/>
    </source>
</evidence>
<reference evidence="3" key="1">
    <citation type="submission" date="2020-07" db="EMBL/GenBank/DDBJ databases">
        <title>The High-quality genome of the commercially important snow crab, Chionoecetes opilio.</title>
        <authorList>
            <person name="Jeong J.-H."/>
            <person name="Ryu S."/>
        </authorList>
    </citation>
    <scope>NUCLEOTIDE SEQUENCE</scope>
    <source>
        <strain evidence="3">MADBK_172401_WGS</strain>
        <tissue evidence="3">Digestive gland</tissue>
    </source>
</reference>
<name>A0A8J5D4J5_CHIOP</name>
<protein>
    <submittedName>
        <fullName evidence="3">Hemicentin-1</fullName>
    </submittedName>
</protein>
<gene>
    <name evidence="3" type="primary">Hmcn1_0</name>
    <name evidence="3" type="ORF">GWK47_032123</name>
</gene>
<evidence type="ECO:0000313" key="4">
    <source>
        <dbReference type="Proteomes" id="UP000770661"/>
    </source>
</evidence>
<dbReference type="InterPro" id="IPR003599">
    <property type="entry name" value="Ig_sub"/>
</dbReference>
<evidence type="ECO:0000313" key="3">
    <source>
        <dbReference type="EMBL" id="KAG0728610.1"/>
    </source>
</evidence>
<dbReference type="InterPro" id="IPR007110">
    <property type="entry name" value="Ig-like_dom"/>
</dbReference>
<organism evidence="3 4">
    <name type="scientific">Chionoecetes opilio</name>
    <name type="common">Atlantic snow crab</name>
    <name type="synonym">Cancer opilio</name>
    <dbReference type="NCBI Taxonomy" id="41210"/>
    <lineage>
        <taxon>Eukaryota</taxon>
        <taxon>Metazoa</taxon>
        <taxon>Ecdysozoa</taxon>
        <taxon>Arthropoda</taxon>
        <taxon>Crustacea</taxon>
        <taxon>Multicrustacea</taxon>
        <taxon>Malacostraca</taxon>
        <taxon>Eumalacostraca</taxon>
        <taxon>Eucarida</taxon>
        <taxon>Decapoda</taxon>
        <taxon>Pleocyemata</taxon>
        <taxon>Brachyura</taxon>
        <taxon>Eubrachyura</taxon>
        <taxon>Majoidea</taxon>
        <taxon>Majidae</taxon>
        <taxon>Chionoecetes</taxon>
    </lineage>
</organism>
<dbReference type="Proteomes" id="UP000770661">
    <property type="component" value="Unassembled WGS sequence"/>
</dbReference>
<dbReference type="GO" id="GO:0005886">
    <property type="term" value="C:plasma membrane"/>
    <property type="evidence" value="ECO:0007669"/>
    <property type="project" value="TreeGrafter"/>
</dbReference>
<dbReference type="Pfam" id="PF13927">
    <property type="entry name" value="Ig_3"/>
    <property type="match status" value="1"/>
</dbReference>
<dbReference type="GO" id="GO:0070593">
    <property type="term" value="P:dendrite self-avoidance"/>
    <property type="evidence" value="ECO:0007669"/>
    <property type="project" value="TreeGrafter"/>
</dbReference>
<dbReference type="GO" id="GO:0030424">
    <property type="term" value="C:axon"/>
    <property type="evidence" value="ECO:0007669"/>
    <property type="project" value="TreeGrafter"/>
</dbReference>
<dbReference type="AlphaFoldDB" id="A0A8J5D4J5"/>
<comment type="caution">
    <text evidence="3">The sequence shown here is derived from an EMBL/GenBank/DDBJ whole genome shotgun (WGS) entry which is preliminary data.</text>
</comment>
<dbReference type="OrthoDB" id="6350820at2759"/>
<evidence type="ECO:0000256" key="1">
    <source>
        <dbReference type="ARBA" id="ARBA00023319"/>
    </source>
</evidence>
<dbReference type="InterPro" id="IPR003598">
    <property type="entry name" value="Ig_sub2"/>
</dbReference>
<feature type="domain" description="Ig-like" evidence="2">
    <location>
        <begin position="35"/>
        <end position="138"/>
    </location>
</feature>
<dbReference type="GO" id="GO:0007156">
    <property type="term" value="P:homophilic cell adhesion via plasma membrane adhesion molecules"/>
    <property type="evidence" value="ECO:0007669"/>
    <property type="project" value="TreeGrafter"/>
</dbReference>
<dbReference type="SMART" id="SM00409">
    <property type="entry name" value="IG"/>
    <property type="match status" value="2"/>
</dbReference>
<feature type="domain" description="Ig-like" evidence="2">
    <location>
        <begin position="143"/>
        <end position="223"/>
    </location>
</feature>
<dbReference type="PROSITE" id="PS50835">
    <property type="entry name" value="IG_LIKE"/>
    <property type="match status" value="2"/>
</dbReference>
<dbReference type="SUPFAM" id="SSF48726">
    <property type="entry name" value="Immunoglobulin"/>
    <property type="match status" value="3"/>
</dbReference>
<dbReference type="InterPro" id="IPR013783">
    <property type="entry name" value="Ig-like_fold"/>
</dbReference>
<dbReference type="PANTHER" id="PTHR10075:SF100">
    <property type="entry name" value="FASCICLIN-2"/>
    <property type="match status" value="1"/>
</dbReference>
<dbReference type="GO" id="GO:0007411">
    <property type="term" value="P:axon guidance"/>
    <property type="evidence" value="ECO:0007669"/>
    <property type="project" value="TreeGrafter"/>
</dbReference>
<sequence>MNSPSQEDEGQYTCVATSSAGTAFSSVRLDVKEPPPQVTAPEAVTAHPSHPSVLTCHVTSGVAHNMTWSRYVVKGQVQDFYGKTETIGDFVDVEKLEGYQVLANSSLLLQWPGSQDEGWFRCTAANEGGRQSREVYVTVHSLPGVSVIPEVLPFRRGDNLTLSCVGQGSPLPSLAWWRGNVSLTEATEAVTPQKINLHMSSVTREDEGTYVCTATTMAGTGKL</sequence>
<dbReference type="InterPro" id="IPR036179">
    <property type="entry name" value="Ig-like_dom_sf"/>
</dbReference>
<keyword evidence="1" id="KW-0393">Immunoglobulin domain</keyword>
<dbReference type="GO" id="GO:0098632">
    <property type="term" value="F:cell-cell adhesion mediator activity"/>
    <property type="evidence" value="ECO:0007669"/>
    <property type="project" value="TreeGrafter"/>
</dbReference>
<keyword evidence="4" id="KW-1185">Reference proteome</keyword>